<dbReference type="PANTHER" id="PTHR11638:SF18">
    <property type="entry name" value="HEAT SHOCK PROTEIN 104"/>
    <property type="match status" value="1"/>
</dbReference>
<reference evidence="5 6" key="1">
    <citation type="submission" date="2021-06" db="EMBL/GenBank/DDBJ databases">
        <authorList>
            <person name="Kallberg Y."/>
            <person name="Tangrot J."/>
            <person name="Rosling A."/>
        </authorList>
    </citation>
    <scope>NUCLEOTIDE SEQUENCE [LARGE SCALE GENOMIC DNA]</scope>
    <source>
        <strain evidence="5 6">120-4 pot B 10/14</strain>
    </source>
</reference>
<proteinExistence type="predicted"/>
<organism evidence="5 6">
    <name type="scientific">Gigaspora margarita</name>
    <dbReference type="NCBI Taxonomy" id="4874"/>
    <lineage>
        <taxon>Eukaryota</taxon>
        <taxon>Fungi</taxon>
        <taxon>Fungi incertae sedis</taxon>
        <taxon>Mucoromycota</taxon>
        <taxon>Glomeromycotina</taxon>
        <taxon>Glomeromycetes</taxon>
        <taxon>Diversisporales</taxon>
        <taxon>Gigasporaceae</taxon>
        <taxon>Gigaspora</taxon>
    </lineage>
</organism>
<evidence type="ECO:0000259" key="4">
    <source>
        <dbReference type="Pfam" id="PF10431"/>
    </source>
</evidence>
<dbReference type="Gene3D" id="1.10.8.60">
    <property type="match status" value="1"/>
</dbReference>
<accession>A0ABN7VBD8</accession>
<dbReference type="SUPFAM" id="SSF52540">
    <property type="entry name" value="P-loop containing nucleoside triphosphate hydrolases"/>
    <property type="match status" value="1"/>
</dbReference>
<protein>
    <submittedName>
        <fullName evidence="5">8492_t:CDS:1</fullName>
    </submittedName>
</protein>
<evidence type="ECO:0000259" key="3">
    <source>
        <dbReference type="Pfam" id="PF07724"/>
    </source>
</evidence>
<dbReference type="InterPro" id="IPR001270">
    <property type="entry name" value="ClpA/B"/>
</dbReference>
<evidence type="ECO:0000256" key="1">
    <source>
        <dbReference type="ARBA" id="ARBA00022741"/>
    </source>
</evidence>
<comment type="caution">
    <text evidence="5">The sequence shown here is derived from an EMBL/GenBank/DDBJ whole genome shotgun (WGS) entry which is preliminary data.</text>
</comment>
<dbReference type="Gene3D" id="3.40.50.300">
    <property type="entry name" value="P-loop containing nucleotide triphosphate hydrolases"/>
    <property type="match status" value="2"/>
</dbReference>
<evidence type="ECO:0000313" key="6">
    <source>
        <dbReference type="Proteomes" id="UP000789901"/>
    </source>
</evidence>
<keyword evidence="2" id="KW-0067">ATP-binding</keyword>
<dbReference type="Proteomes" id="UP000789901">
    <property type="component" value="Unassembled WGS sequence"/>
</dbReference>
<keyword evidence="1" id="KW-0547">Nucleotide-binding</keyword>
<evidence type="ECO:0000313" key="5">
    <source>
        <dbReference type="EMBL" id="CAG8752937.1"/>
    </source>
</evidence>
<dbReference type="Pfam" id="PF10431">
    <property type="entry name" value="ClpB_D2-small"/>
    <property type="match status" value="1"/>
</dbReference>
<dbReference type="InterPro" id="IPR003959">
    <property type="entry name" value="ATPase_AAA_core"/>
</dbReference>
<dbReference type="EMBL" id="CAJVQB010012118">
    <property type="protein sequence ID" value="CAG8752937.1"/>
    <property type="molecule type" value="Genomic_DNA"/>
</dbReference>
<dbReference type="PRINTS" id="PR00300">
    <property type="entry name" value="CLPPROTEASEA"/>
</dbReference>
<dbReference type="PANTHER" id="PTHR11638">
    <property type="entry name" value="ATP-DEPENDENT CLP PROTEASE"/>
    <property type="match status" value="1"/>
</dbReference>
<dbReference type="InterPro" id="IPR050130">
    <property type="entry name" value="ClpA_ClpB"/>
</dbReference>
<dbReference type="InterPro" id="IPR027417">
    <property type="entry name" value="P-loop_NTPase"/>
</dbReference>
<dbReference type="InterPro" id="IPR019489">
    <property type="entry name" value="Clp_ATPase_C"/>
</dbReference>
<dbReference type="CDD" id="cd19499">
    <property type="entry name" value="RecA-like_ClpB_Hsp104-like"/>
    <property type="match status" value="1"/>
</dbReference>
<name>A0ABN7VBD8_GIGMA</name>
<evidence type="ECO:0000256" key="2">
    <source>
        <dbReference type="ARBA" id="ARBA00022840"/>
    </source>
</evidence>
<dbReference type="Gene3D" id="6.10.140.130">
    <property type="match status" value="1"/>
</dbReference>
<feature type="domain" description="ATPase AAA-type core" evidence="3">
    <location>
        <begin position="141"/>
        <end position="196"/>
    </location>
</feature>
<dbReference type="Pfam" id="PF07724">
    <property type="entry name" value="AAA_2"/>
    <property type="match status" value="1"/>
</dbReference>
<gene>
    <name evidence="5" type="ORF">GMARGA_LOCUS16601</name>
</gene>
<sequence>MPAILTKVEAAALAKEKDEPSRQRLKKVKEEMADIQEQFRPLKAKYEHDKKLLKIKEDTNNLLTEVVGPEQITEVVSRWTGLPVSRLSKSQAERFSLLQIPFIKELLGKMKLSRAGLARENQPLGSFLFLDPTGVGKTELTARLIGAPPGYVGHDEGGQLTEAVRRRPYSVILFDEVEKAHVQVLNILLQVLDDGRKHVDFNTINYSVKDAVMSDVKRHFRPEFLNRLDDIIIFTPLGRQHDNAQEWLAENGYDPVYGARPLNRLIKHKILNPLSRLFY</sequence>
<keyword evidence="6" id="KW-1185">Reference proteome</keyword>
<feature type="domain" description="Clp ATPase C-terminal" evidence="4">
    <location>
        <begin position="242"/>
        <end position="277"/>
    </location>
</feature>